<organism evidence="3 4">
    <name type="scientific">Chitinimonas arctica</name>
    <dbReference type="NCBI Taxonomy" id="2594795"/>
    <lineage>
        <taxon>Bacteria</taxon>
        <taxon>Pseudomonadati</taxon>
        <taxon>Pseudomonadota</taxon>
        <taxon>Betaproteobacteria</taxon>
        <taxon>Neisseriales</taxon>
        <taxon>Chitinibacteraceae</taxon>
        <taxon>Chitinimonas</taxon>
    </lineage>
</organism>
<dbReference type="Gene3D" id="2.60.60.30">
    <property type="entry name" value="sav2460 like domains"/>
    <property type="match status" value="1"/>
</dbReference>
<proteinExistence type="predicted"/>
<dbReference type="InterPro" id="IPR003325">
    <property type="entry name" value="TerD"/>
</dbReference>
<dbReference type="CDD" id="cd06974">
    <property type="entry name" value="TerD_like"/>
    <property type="match status" value="1"/>
</dbReference>
<gene>
    <name evidence="3" type="ORF">FNU76_23210</name>
</gene>
<dbReference type="KEGG" id="cari:FNU76_23210"/>
<keyword evidence="4" id="KW-1185">Reference proteome</keyword>
<dbReference type="InterPro" id="IPR051324">
    <property type="entry name" value="Stress/Tellurium_Resist"/>
</dbReference>
<evidence type="ECO:0000313" key="3">
    <source>
        <dbReference type="EMBL" id="QDQ29020.1"/>
    </source>
</evidence>
<evidence type="ECO:0000313" key="4">
    <source>
        <dbReference type="Proteomes" id="UP000317550"/>
    </source>
</evidence>
<accession>A0A516SLI2</accession>
<dbReference type="PANTHER" id="PTHR32097:SF17">
    <property type="entry name" value="CAMP-BINDING PROTEIN 1-RELATED"/>
    <property type="match status" value="1"/>
</dbReference>
<dbReference type="RefSeq" id="WP_144280402.1">
    <property type="nucleotide sequence ID" value="NZ_CP041730.1"/>
</dbReference>
<dbReference type="Pfam" id="PF02342">
    <property type="entry name" value="TerD"/>
    <property type="match status" value="1"/>
</dbReference>
<keyword evidence="1" id="KW-0778">Tellurium resistance</keyword>
<dbReference type="GO" id="GO:0046690">
    <property type="term" value="P:response to tellurium ion"/>
    <property type="evidence" value="ECO:0007669"/>
    <property type="project" value="UniProtKB-KW"/>
</dbReference>
<dbReference type="Proteomes" id="UP000317550">
    <property type="component" value="Chromosome"/>
</dbReference>
<name>A0A516SLI2_9NEIS</name>
<evidence type="ECO:0000256" key="1">
    <source>
        <dbReference type="ARBA" id="ARBA00022686"/>
    </source>
</evidence>
<dbReference type="PANTHER" id="PTHR32097">
    <property type="entry name" value="CAMP-BINDING PROTEIN 1-RELATED"/>
    <property type="match status" value="1"/>
</dbReference>
<evidence type="ECO:0000259" key="2">
    <source>
        <dbReference type="Pfam" id="PF02342"/>
    </source>
</evidence>
<feature type="domain" description="TerD" evidence="2">
    <location>
        <begin position="1"/>
        <end position="176"/>
    </location>
</feature>
<dbReference type="EMBL" id="CP041730">
    <property type="protein sequence ID" value="QDQ29020.1"/>
    <property type="molecule type" value="Genomic_DNA"/>
</dbReference>
<reference evidence="4" key="1">
    <citation type="submission" date="2019-07" db="EMBL/GenBank/DDBJ databases">
        <title>Chitinimonas sp. nov., isolated from Ny-Alesund, arctica soil.</title>
        <authorList>
            <person name="Xu Q."/>
            <person name="Peng F."/>
        </authorList>
    </citation>
    <scope>NUCLEOTIDE SEQUENCE [LARGE SCALE GENOMIC DNA]</scope>
    <source>
        <strain evidence="4">R3-44</strain>
    </source>
</reference>
<protein>
    <submittedName>
        <fullName evidence="3">TerD family protein</fullName>
    </submittedName>
</protein>
<dbReference type="OrthoDB" id="56224at2"/>
<sequence>MSINLTKKQTINLTKENKSALTAVTMGLGWDTKGGLLSVFSGDIDLDASCLMFDDRQQCEAIWFRRLNTVDGSIRHSGDNRTGAGGGDDETIQVQFDKLSPSVQHLVFTVNSFTGQKFDRIKNAYCRVVNDRGVEVARYALGDDASGSHTGLILMKVSRGADGDWHCTAVGQPANGRTWQDMRGDIEKLF</sequence>
<dbReference type="AlphaFoldDB" id="A0A516SLI2"/>